<name>A0A0L8V2F4_9BACT</name>
<keyword evidence="2" id="KW-1185">Reference proteome</keyword>
<proteinExistence type="predicted"/>
<evidence type="ECO:0000313" key="1">
    <source>
        <dbReference type="EMBL" id="KOH42563.1"/>
    </source>
</evidence>
<dbReference type="AlphaFoldDB" id="A0A0L8V2F4"/>
<accession>A0A0L8V2F4</accession>
<dbReference type="STRING" id="1409788.NC99_46510"/>
<reference evidence="2" key="1">
    <citation type="submission" date="2015-07" db="EMBL/GenBank/DDBJ databases">
        <title>Genome sequencing of Sunxiuqinia dokdonensis strain SK.</title>
        <authorList>
            <person name="Ahn S."/>
            <person name="Kim B.-C."/>
        </authorList>
    </citation>
    <scope>NUCLEOTIDE SEQUENCE [LARGE SCALE GENOMIC DNA]</scope>
    <source>
        <strain evidence="2">SK</strain>
    </source>
</reference>
<dbReference type="Proteomes" id="UP000036958">
    <property type="component" value="Unassembled WGS sequence"/>
</dbReference>
<sequence length="37" mass="4094">MKKTPITSYLKTFQIASSCSFHKKTPEEQANGPGLHS</sequence>
<protein>
    <submittedName>
        <fullName evidence="1">Uncharacterized protein</fullName>
    </submittedName>
</protein>
<gene>
    <name evidence="1" type="ORF">NC99_46510</name>
</gene>
<dbReference type="EMBL" id="LGIA01000224">
    <property type="protein sequence ID" value="KOH42563.1"/>
    <property type="molecule type" value="Genomic_DNA"/>
</dbReference>
<comment type="caution">
    <text evidence="1">The sequence shown here is derived from an EMBL/GenBank/DDBJ whole genome shotgun (WGS) entry which is preliminary data.</text>
</comment>
<organism evidence="1 2">
    <name type="scientific">Sunxiuqinia dokdonensis</name>
    <dbReference type="NCBI Taxonomy" id="1409788"/>
    <lineage>
        <taxon>Bacteria</taxon>
        <taxon>Pseudomonadati</taxon>
        <taxon>Bacteroidota</taxon>
        <taxon>Bacteroidia</taxon>
        <taxon>Marinilabiliales</taxon>
        <taxon>Prolixibacteraceae</taxon>
        <taxon>Sunxiuqinia</taxon>
    </lineage>
</organism>
<evidence type="ECO:0000313" key="2">
    <source>
        <dbReference type="Proteomes" id="UP000036958"/>
    </source>
</evidence>